<dbReference type="PANTHER" id="PTHR39597:SF1">
    <property type="entry name" value="UBA DOMAIN-CONTAINING PROTEIN RUP1"/>
    <property type="match status" value="1"/>
</dbReference>
<feature type="region of interest" description="Disordered" evidence="1">
    <location>
        <begin position="728"/>
        <end position="922"/>
    </location>
</feature>
<dbReference type="AlphaFoldDB" id="G2QUP7"/>
<sequence>MAADGTPVPAGDVDMVVTITGFEDRGMIRNALRNRGNVESVINEYLDDPDKFRRQYGWDESAFSSGREGEDALNTSINVPAFAIHSPVIYGTEPSSGFYGAPSRPPSRANNRSPMSRLTDLTTAGEYTTDAPSNRQEEEAHLQRAINESLNTSVVPTAQMLPPPFPPPPPQQSGVTSSSGETSVYFGPANRPDYDPDEWAMVRLGNQESDPEPSLRARKPGLPVFLRCRQEAAWSKHRLGALLMIFQQIPAARNALLQCGKPPDYGYGNKSDWWQGKPILPPGHPETGGWGNSAVPPWSDELHRLMAFLESSDRAYGTADNLARATDQAAIETGDVERDFFHSVCVSQSPGSGNGNKEALISTVEAVTLDDLTPQGSDWFGLLDLLVSKDAIPVPKIIYDVLDWVFLADLRMAGEDPSNARMALVQQASGVLTFRFQGDDGLPGPIEMPETFYIDRYISRNGPQMQELQMDMITLLTAYDDLVQREEALIRWINPKTNKAHDRRVLSRAAARRCQERIAQVKKRAFWRDHEQAVANGDGEYYLPDHAGEPRLLPEEARVVAHYEAKIRELDESMVEIERVMNEQILPRRQAIQEVMRRMASLLTGPSPDEKWNATHAYTLRGVVNEANTVYLRIRGPVGEPRSESAENDPVQVEDRWWKVSFKSEDNTVEQSPVSFETVMREACGVGSLPILVYATDKAMEQEKVPLSDALRSFVKLDNRHFKNELAQSARFGQSPDKKRSAVLGDDSQSKRLQRSASMDSLATNHASAGDFEDFMRDSPFDNDYHSGQAGGTPAHESAGQDESIPELVDPSPVWASSSSSSAPDNDVEMQTGEAPAVDHESARLAQVLPLQDVKISNSPPRPPAPEMQERPNAQLLMARPTNRSAANGGAASAADDGEPLIDLSSDQKDVDAGLGPAADGV</sequence>
<accession>G2QUP7</accession>
<dbReference type="EMBL" id="CP003009">
    <property type="protein sequence ID" value="AEO62892.1"/>
    <property type="molecule type" value="Genomic_DNA"/>
</dbReference>
<dbReference type="RefSeq" id="XP_003649228.1">
    <property type="nucleotide sequence ID" value="XM_003649180.1"/>
</dbReference>
<dbReference type="GeneID" id="11523953"/>
<dbReference type="InterPro" id="IPR055335">
    <property type="entry name" value="Ucp6/RUP1"/>
</dbReference>
<feature type="region of interest" description="Disordered" evidence="1">
    <location>
        <begin position="156"/>
        <end position="183"/>
    </location>
</feature>
<reference evidence="2 3" key="1">
    <citation type="journal article" date="2011" name="Nat. Biotechnol.">
        <title>Comparative genomic analysis of the thermophilic biomass-degrading fungi Myceliophthora thermophila and Thielavia terrestris.</title>
        <authorList>
            <person name="Berka R.M."/>
            <person name="Grigoriev I.V."/>
            <person name="Otillar R."/>
            <person name="Salamov A."/>
            <person name="Grimwood J."/>
            <person name="Reid I."/>
            <person name="Ishmael N."/>
            <person name="John T."/>
            <person name="Darmond C."/>
            <person name="Moisan M.-C."/>
            <person name="Henrissat B."/>
            <person name="Coutinho P.M."/>
            <person name="Lombard V."/>
            <person name="Natvig D.O."/>
            <person name="Lindquist E."/>
            <person name="Schmutz J."/>
            <person name="Lucas S."/>
            <person name="Harris P."/>
            <person name="Powlowski J."/>
            <person name="Bellemare A."/>
            <person name="Taylor D."/>
            <person name="Butler G."/>
            <person name="de Vries R.P."/>
            <person name="Allijn I.E."/>
            <person name="van den Brink J."/>
            <person name="Ushinsky S."/>
            <person name="Storms R."/>
            <person name="Powell A.J."/>
            <person name="Paulsen I.T."/>
            <person name="Elbourne L.D.H."/>
            <person name="Baker S.E."/>
            <person name="Magnuson J."/>
            <person name="LaBoissiere S."/>
            <person name="Clutterbuck A.J."/>
            <person name="Martinez D."/>
            <person name="Wogulis M."/>
            <person name="de Leon A.L."/>
            <person name="Rey M.W."/>
            <person name="Tsang A."/>
        </authorList>
    </citation>
    <scope>NUCLEOTIDE SEQUENCE [LARGE SCALE GENOMIC DNA]</scope>
    <source>
        <strain evidence="3">ATCC 38088 / NRRL 8126</strain>
    </source>
</reference>
<evidence type="ECO:0000256" key="1">
    <source>
        <dbReference type="SAM" id="MobiDB-lite"/>
    </source>
</evidence>
<dbReference type="GO" id="GO:0005634">
    <property type="term" value="C:nucleus"/>
    <property type="evidence" value="ECO:0007669"/>
    <property type="project" value="TreeGrafter"/>
</dbReference>
<evidence type="ECO:0000313" key="3">
    <source>
        <dbReference type="Proteomes" id="UP000008181"/>
    </source>
</evidence>
<evidence type="ECO:0008006" key="4">
    <source>
        <dbReference type="Google" id="ProtNLM"/>
    </source>
</evidence>
<feature type="compositionally biased region" description="Low complexity" evidence="1">
    <location>
        <begin position="885"/>
        <end position="895"/>
    </location>
</feature>
<dbReference type="HOGENOM" id="CLU_005620_1_1_1"/>
<feature type="compositionally biased region" description="Pro residues" evidence="1">
    <location>
        <begin position="161"/>
        <end position="171"/>
    </location>
</feature>
<dbReference type="eggNOG" id="ENOG502S0Z0">
    <property type="taxonomic scope" value="Eukaryota"/>
</dbReference>
<dbReference type="GO" id="GO:0005829">
    <property type="term" value="C:cytosol"/>
    <property type="evidence" value="ECO:0007669"/>
    <property type="project" value="TreeGrafter"/>
</dbReference>
<organism evidence="2 3">
    <name type="scientific">Thermothielavioides terrestris (strain ATCC 38088 / NRRL 8126)</name>
    <name type="common">Thielavia terrestris</name>
    <dbReference type="NCBI Taxonomy" id="578455"/>
    <lineage>
        <taxon>Eukaryota</taxon>
        <taxon>Fungi</taxon>
        <taxon>Dikarya</taxon>
        <taxon>Ascomycota</taxon>
        <taxon>Pezizomycotina</taxon>
        <taxon>Sordariomycetes</taxon>
        <taxon>Sordariomycetidae</taxon>
        <taxon>Sordariales</taxon>
        <taxon>Chaetomiaceae</taxon>
        <taxon>Thermothielavioides</taxon>
        <taxon>Thermothielavioides terrestris</taxon>
    </lineage>
</organism>
<dbReference type="GO" id="GO:0016579">
    <property type="term" value="P:protein deubiquitination"/>
    <property type="evidence" value="ECO:0007669"/>
    <property type="project" value="TreeGrafter"/>
</dbReference>
<dbReference type="KEGG" id="ttt:THITE_2107675"/>
<dbReference type="OrthoDB" id="4489171at2759"/>
<keyword evidence="3" id="KW-1185">Reference proteome</keyword>
<gene>
    <name evidence="2" type="ORF">THITE_2107675</name>
</gene>
<evidence type="ECO:0000313" key="2">
    <source>
        <dbReference type="EMBL" id="AEO62892.1"/>
    </source>
</evidence>
<protein>
    <recommendedName>
        <fullName evidence="4">UBA domain-containing protein</fullName>
    </recommendedName>
</protein>
<name>G2QUP7_THETT</name>
<feature type="compositionally biased region" description="Low complexity" evidence="1">
    <location>
        <begin position="172"/>
        <end position="183"/>
    </location>
</feature>
<feature type="region of interest" description="Disordered" evidence="1">
    <location>
        <begin position="96"/>
        <end position="115"/>
    </location>
</feature>
<dbReference type="Proteomes" id="UP000008181">
    <property type="component" value="Chromosome 1"/>
</dbReference>
<feature type="compositionally biased region" description="Basic and acidic residues" evidence="1">
    <location>
        <begin position="774"/>
        <end position="785"/>
    </location>
</feature>
<dbReference type="PANTHER" id="PTHR39597">
    <property type="entry name" value="UBA DOMAIN-CONTAINING PROTEIN RUP1"/>
    <property type="match status" value="1"/>
</dbReference>
<proteinExistence type="predicted"/>
<feature type="compositionally biased region" description="Polar residues" evidence="1">
    <location>
        <begin position="755"/>
        <end position="767"/>
    </location>
</feature>